<name>A0AAD3HIH9_9CHLO</name>
<dbReference type="AlphaFoldDB" id="A0AAD3HIH9"/>
<gene>
    <name evidence="2" type="ORF">Agub_g2955</name>
</gene>
<feature type="compositionally biased region" description="Low complexity" evidence="1">
    <location>
        <begin position="249"/>
        <end position="286"/>
    </location>
</feature>
<feature type="compositionally biased region" description="Low complexity" evidence="1">
    <location>
        <begin position="665"/>
        <end position="683"/>
    </location>
</feature>
<dbReference type="EMBL" id="BMAR01000002">
    <property type="protein sequence ID" value="GFR42112.1"/>
    <property type="molecule type" value="Genomic_DNA"/>
</dbReference>
<feature type="region of interest" description="Disordered" evidence="1">
    <location>
        <begin position="661"/>
        <end position="683"/>
    </location>
</feature>
<reference evidence="2 3" key="1">
    <citation type="journal article" date="2021" name="Sci. Rep.">
        <title>Genome sequencing of the multicellular alga Astrephomene provides insights into convergent evolution of germ-soma differentiation.</title>
        <authorList>
            <person name="Yamashita S."/>
            <person name="Yamamoto K."/>
            <person name="Matsuzaki R."/>
            <person name="Suzuki S."/>
            <person name="Yamaguchi H."/>
            <person name="Hirooka S."/>
            <person name="Minakuchi Y."/>
            <person name="Miyagishima S."/>
            <person name="Kawachi M."/>
            <person name="Toyoda A."/>
            <person name="Nozaki H."/>
        </authorList>
    </citation>
    <scope>NUCLEOTIDE SEQUENCE [LARGE SCALE GENOMIC DNA]</scope>
    <source>
        <strain evidence="2 3">NIES-4017</strain>
    </source>
</reference>
<organism evidence="2 3">
    <name type="scientific">Astrephomene gubernaculifera</name>
    <dbReference type="NCBI Taxonomy" id="47775"/>
    <lineage>
        <taxon>Eukaryota</taxon>
        <taxon>Viridiplantae</taxon>
        <taxon>Chlorophyta</taxon>
        <taxon>core chlorophytes</taxon>
        <taxon>Chlorophyceae</taxon>
        <taxon>CS clade</taxon>
        <taxon>Chlamydomonadales</taxon>
        <taxon>Astrephomenaceae</taxon>
        <taxon>Astrephomene</taxon>
    </lineage>
</organism>
<keyword evidence="3" id="KW-1185">Reference proteome</keyword>
<dbReference type="Proteomes" id="UP001054857">
    <property type="component" value="Unassembled WGS sequence"/>
</dbReference>
<sequence length="843" mass="88290">MTRLSVGLLSRLGHVRGSSLPASSAFIDGLDTAAVVGDGCSTSFAPAAPVGVRAYAGTTNSNAKRYNFIQPVDTNKINALLESATLLEHAAVPVLKYGAWFDPEQVTRTLQRVPRMVRYQRRKGKRASPGSPAATAPLLLDALGSRLAQVAPDCSDEQLARALWAYGVSRHPNPAALLAACEQLPRRLPSMPLTHLATAAWGLAAAASAPGSSSNKQLQDAVRETLATVARHLAASRPESFHALPPPAAAVSDSSSSVGAGSSRSRSLAHQKGSSSSSGRASASSAPLQPAAEVVAAAAGRSALEADRPWLDHRSALKLAWAFATADVRDAQALDVIGDAAAARIASQLQSHDPALGPLAPRATYLYRTIRGWQAWPRPRPPRAGTAGARSRYLYDERPRVVLRDFTLGSLAPLLACFGRLGHRHEGLLKASAQHVVASAGPSLCVHPHDLTRLTGALHALRSPQPQALAALLGRVQLTDLPAPVLARLTLLAADWGVAKKALYGRLVRQLAARAWVVPAGGVLAAKDAAEEGGVAAPVVYDENAAKGAEGKVEEEGLEVRLDARARVAGGLRSWQANEALLARQGEEWARVRNDPRDRVEAEELAKLLMVLGKVGYDERDSHFARALFAAVLPRLPNMRRDAVADLALAAVHFAHHLDGDGDASDSSGSDSDSDSSSDSSSSSAAAASIRSLLPVPGALDLLRDCTNVVLYGSATGARVENPDLRRRLFALAGYGSRGSSPAAAAAAEANDDAQAADLRTGLGLSAGGALRLAQALTARPEAVQEKELRAVLALVDTQGAGRKQLGELVSKMRQRGREGVLPPRLLAACGEQVVSQGQLGQQ</sequence>
<proteinExistence type="predicted"/>
<feature type="region of interest" description="Disordered" evidence="1">
    <location>
        <begin position="239"/>
        <end position="286"/>
    </location>
</feature>
<accession>A0AAD3HIH9</accession>
<evidence type="ECO:0000313" key="2">
    <source>
        <dbReference type="EMBL" id="GFR42112.1"/>
    </source>
</evidence>
<evidence type="ECO:0000313" key="3">
    <source>
        <dbReference type="Proteomes" id="UP001054857"/>
    </source>
</evidence>
<comment type="caution">
    <text evidence="2">The sequence shown here is derived from an EMBL/GenBank/DDBJ whole genome shotgun (WGS) entry which is preliminary data.</text>
</comment>
<protein>
    <submittedName>
        <fullName evidence="2">Uncharacterized protein</fullName>
    </submittedName>
</protein>
<evidence type="ECO:0000256" key="1">
    <source>
        <dbReference type="SAM" id="MobiDB-lite"/>
    </source>
</evidence>